<evidence type="ECO:0000256" key="4">
    <source>
        <dbReference type="SAM" id="Phobius"/>
    </source>
</evidence>
<keyword evidence="4" id="KW-0472">Membrane</keyword>
<evidence type="ECO:0000259" key="5">
    <source>
        <dbReference type="PROSITE" id="PS50089"/>
    </source>
</evidence>
<reference evidence="6" key="1">
    <citation type="submission" date="2019-09" db="EMBL/GenBank/DDBJ databases">
        <authorList>
            <person name="Needham M D."/>
        </authorList>
    </citation>
    <scope>NUCLEOTIDE SEQUENCE</scope>
</reference>
<sequence length="352" mass="41911">MNRLIFYLLSITLSFIFLPNVKSIYSHEININNTNPNKLINSIWEEKINLELLNLNYYNGYSMAVVTIDKISPFYQTPEIFASEVFDNLKLKNDILLFTSLKPRKVIIIAGNNTSNILTSSIRKTIIDKIKPYLQEEKYGKAGFEGVVLLKTYLKSNLLRYFWLIIFFFGFSILYRLFKKQIEKTKKIKINEKIQEFINIGKEVKEGLLCQPETCSICLNTMHAIECLEITNCNHIYHSNCIKHWLRRKDNCPICRQKIKRTVIRKNTFDSFISNLIVHERRYLEWRWDRYFSYLIYENYTFGEFLLYSFRESFENPHQEYEDYDSDSNFIEFLESISWEGLGGGELTSDNW</sequence>
<dbReference type="InterPro" id="IPR001841">
    <property type="entry name" value="Znf_RING"/>
</dbReference>
<dbReference type="PANTHER" id="PTHR45969:SF69">
    <property type="entry name" value="FINGER DOMAIN PROTEIN, PUTATIVE (AFU_ORTHOLOGUE AFUA_3G12190)-RELATED"/>
    <property type="match status" value="1"/>
</dbReference>
<dbReference type="InterPro" id="IPR007621">
    <property type="entry name" value="TPM_dom"/>
</dbReference>
<dbReference type="Pfam" id="PF13639">
    <property type="entry name" value="zf-RING_2"/>
    <property type="match status" value="1"/>
</dbReference>
<protein>
    <submittedName>
        <fullName evidence="6">TPM domain</fullName>
    </submittedName>
</protein>
<feature type="domain" description="RING-type" evidence="5">
    <location>
        <begin position="215"/>
        <end position="256"/>
    </location>
</feature>
<dbReference type="GO" id="GO:0016567">
    <property type="term" value="P:protein ubiquitination"/>
    <property type="evidence" value="ECO:0007669"/>
    <property type="project" value="TreeGrafter"/>
</dbReference>
<dbReference type="PANTHER" id="PTHR45969">
    <property type="entry name" value="RING ZINC FINGER PROTEIN-RELATED"/>
    <property type="match status" value="1"/>
</dbReference>
<dbReference type="SUPFAM" id="SSF57850">
    <property type="entry name" value="RING/U-box"/>
    <property type="match status" value="1"/>
</dbReference>
<dbReference type="AlphaFoldDB" id="A0A5E8CIL1"/>
<dbReference type="GO" id="GO:0008270">
    <property type="term" value="F:zinc ion binding"/>
    <property type="evidence" value="ECO:0007669"/>
    <property type="project" value="UniProtKB-KW"/>
</dbReference>
<organism evidence="6">
    <name type="scientific">seawater metagenome</name>
    <dbReference type="NCBI Taxonomy" id="1561972"/>
    <lineage>
        <taxon>unclassified sequences</taxon>
        <taxon>metagenomes</taxon>
        <taxon>ecological metagenomes</taxon>
    </lineage>
</organism>
<dbReference type="SMART" id="SM00184">
    <property type="entry name" value="RING"/>
    <property type="match status" value="1"/>
</dbReference>
<gene>
    <name evidence="6" type="ORF">CPAV1605_239</name>
</gene>
<evidence type="ECO:0000313" key="6">
    <source>
        <dbReference type="EMBL" id="VVU94514.1"/>
    </source>
</evidence>
<evidence type="ECO:0000256" key="2">
    <source>
        <dbReference type="ARBA" id="ARBA00022771"/>
    </source>
</evidence>
<keyword evidence="3" id="KW-0862">Zinc</keyword>
<keyword evidence="4" id="KW-0812">Transmembrane</keyword>
<evidence type="ECO:0000256" key="1">
    <source>
        <dbReference type="ARBA" id="ARBA00022723"/>
    </source>
</evidence>
<feature type="transmembrane region" description="Helical" evidence="4">
    <location>
        <begin position="158"/>
        <end position="178"/>
    </location>
</feature>
<keyword evidence="2" id="KW-0863">Zinc-finger</keyword>
<proteinExistence type="predicted"/>
<accession>A0A5E8CIL1</accession>
<keyword evidence="4" id="KW-1133">Transmembrane helix</keyword>
<dbReference type="PROSITE" id="PS50089">
    <property type="entry name" value="ZF_RING_2"/>
    <property type="match status" value="1"/>
</dbReference>
<dbReference type="Pfam" id="PF04536">
    <property type="entry name" value="TPM_phosphatase"/>
    <property type="match status" value="1"/>
</dbReference>
<dbReference type="InterPro" id="IPR013083">
    <property type="entry name" value="Znf_RING/FYVE/PHD"/>
</dbReference>
<evidence type="ECO:0000256" key="3">
    <source>
        <dbReference type="ARBA" id="ARBA00022833"/>
    </source>
</evidence>
<name>A0A5E8CIL1_9ZZZZ</name>
<dbReference type="Gene3D" id="3.30.40.10">
    <property type="entry name" value="Zinc/RING finger domain, C3HC4 (zinc finger)"/>
    <property type="match status" value="1"/>
</dbReference>
<dbReference type="GO" id="GO:0061630">
    <property type="term" value="F:ubiquitin protein ligase activity"/>
    <property type="evidence" value="ECO:0007669"/>
    <property type="project" value="TreeGrafter"/>
</dbReference>
<keyword evidence="1" id="KW-0479">Metal-binding</keyword>
<dbReference type="EMBL" id="CABVLZ010000001">
    <property type="protein sequence ID" value="VVU94514.1"/>
    <property type="molecule type" value="Genomic_DNA"/>
</dbReference>
<dbReference type="Gene3D" id="3.10.310.50">
    <property type="match status" value="1"/>
</dbReference>